<dbReference type="PANTHER" id="PTHR47506">
    <property type="entry name" value="TRANSCRIPTIONAL REGULATORY PROTEIN"/>
    <property type="match status" value="1"/>
</dbReference>
<keyword evidence="7" id="KW-1185">Reference proteome</keyword>
<evidence type="ECO:0000256" key="2">
    <source>
        <dbReference type="ARBA" id="ARBA00023125"/>
    </source>
</evidence>
<dbReference type="SUPFAM" id="SSF48498">
    <property type="entry name" value="Tetracyclin repressor-like, C-terminal domain"/>
    <property type="match status" value="1"/>
</dbReference>
<dbReference type="SUPFAM" id="SSF46689">
    <property type="entry name" value="Homeodomain-like"/>
    <property type="match status" value="1"/>
</dbReference>
<dbReference type="InterPro" id="IPR009057">
    <property type="entry name" value="Homeodomain-like_sf"/>
</dbReference>
<feature type="DNA-binding region" description="H-T-H motif" evidence="4">
    <location>
        <begin position="25"/>
        <end position="44"/>
    </location>
</feature>
<evidence type="ECO:0000259" key="5">
    <source>
        <dbReference type="PROSITE" id="PS50977"/>
    </source>
</evidence>
<dbReference type="EMBL" id="JAVCAP010000038">
    <property type="protein sequence ID" value="MDP8568945.1"/>
    <property type="molecule type" value="Genomic_DNA"/>
</dbReference>
<keyword evidence="1" id="KW-0805">Transcription regulation</keyword>
<feature type="domain" description="HTH tetR-type" evidence="5">
    <location>
        <begin position="2"/>
        <end position="62"/>
    </location>
</feature>
<protein>
    <submittedName>
        <fullName evidence="6">TetR/AcrR family transcriptional regulator</fullName>
    </submittedName>
</protein>
<gene>
    <name evidence="6" type="ORF">Q9291_13930</name>
</gene>
<dbReference type="PROSITE" id="PS50977">
    <property type="entry name" value="HTH_TETR_2"/>
    <property type="match status" value="1"/>
</dbReference>
<dbReference type="Pfam" id="PF00440">
    <property type="entry name" value="TetR_N"/>
    <property type="match status" value="1"/>
</dbReference>
<evidence type="ECO:0000313" key="7">
    <source>
        <dbReference type="Proteomes" id="UP001225906"/>
    </source>
</evidence>
<proteinExistence type="predicted"/>
<dbReference type="InterPro" id="IPR036271">
    <property type="entry name" value="Tet_transcr_reg_TetR-rel_C_sf"/>
</dbReference>
<name>A0ABT9JYT2_9PROT</name>
<evidence type="ECO:0000256" key="3">
    <source>
        <dbReference type="ARBA" id="ARBA00023163"/>
    </source>
</evidence>
<dbReference type="PANTHER" id="PTHR47506:SF3">
    <property type="entry name" value="HTH-TYPE TRANSCRIPTIONAL REGULATOR LMRA"/>
    <property type="match status" value="1"/>
</dbReference>
<reference evidence="7" key="1">
    <citation type="journal article" date="2019" name="Int. J. Syst. Evol. Microbiol.">
        <title>The Global Catalogue of Microorganisms (GCM) 10K type strain sequencing project: providing services to taxonomists for standard genome sequencing and annotation.</title>
        <authorList>
            <consortium name="The Broad Institute Genomics Platform"/>
            <consortium name="The Broad Institute Genome Sequencing Center for Infectious Disease"/>
            <person name="Wu L."/>
            <person name="Ma J."/>
        </authorList>
    </citation>
    <scope>NUCLEOTIDE SEQUENCE [LARGE SCALE GENOMIC DNA]</scope>
    <source>
        <strain evidence="7">VKM B-3159</strain>
    </source>
</reference>
<dbReference type="RefSeq" id="WP_306390744.1">
    <property type="nucleotide sequence ID" value="NZ_JAVCAP010000038.1"/>
</dbReference>
<comment type="caution">
    <text evidence="6">The sequence shown here is derived from an EMBL/GenBank/DDBJ whole genome shotgun (WGS) entry which is preliminary data.</text>
</comment>
<dbReference type="Proteomes" id="UP001225906">
    <property type="component" value="Unassembled WGS sequence"/>
</dbReference>
<dbReference type="PRINTS" id="PR00455">
    <property type="entry name" value="HTHTETR"/>
</dbReference>
<evidence type="ECO:0000313" key="6">
    <source>
        <dbReference type="EMBL" id="MDP8568945.1"/>
    </source>
</evidence>
<keyword evidence="2 4" id="KW-0238">DNA-binding</keyword>
<dbReference type="Gene3D" id="1.10.357.10">
    <property type="entry name" value="Tetracycline Repressor, domain 2"/>
    <property type="match status" value="1"/>
</dbReference>
<organism evidence="6 7">
    <name type="scientific">Methylophilus aquaticus</name>
    <dbReference type="NCBI Taxonomy" id="1971610"/>
    <lineage>
        <taxon>Bacteria</taxon>
        <taxon>Pseudomonadati</taxon>
        <taxon>Pseudomonadota</taxon>
        <taxon>Betaproteobacteria</taxon>
        <taxon>Nitrosomonadales</taxon>
        <taxon>Methylophilaceae</taxon>
        <taxon>Methylophilus</taxon>
    </lineage>
</organism>
<sequence length="188" mass="20940">MNALKQKILQVSTDLFQTRGINSTGVDTIVAVAGTTKMTLYKYFSTKEELILAVLQQSHQDFQSWMNDKLGGLGDKPDEKIQKLFDFIEEWVTSPTFVGVAFIKASAEFPNEENRIHQLSSQQSREFRQFITRLAQEANIKDADGLALQLSILFEGAVQAEQIKRGSGAIKSAKKAAKTLIDLALKQS</sequence>
<evidence type="ECO:0000256" key="4">
    <source>
        <dbReference type="PROSITE-ProRule" id="PRU00335"/>
    </source>
</evidence>
<evidence type="ECO:0000256" key="1">
    <source>
        <dbReference type="ARBA" id="ARBA00023015"/>
    </source>
</evidence>
<keyword evidence="3" id="KW-0804">Transcription</keyword>
<accession>A0ABT9JYT2</accession>
<dbReference type="InterPro" id="IPR001647">
    <property type="entry name" value="HTH_TetR"/>
</dbReference>